<reference evidence="2" key="1">
    <citation type="submission" date="2014-12" db="EMBL/GenBank/DDBJ databases">
        <title>Insight into the proteome of Arion vulgaris.</title>
        <authorList>
            <person name="Aradska J."/>
            <person name="Bulat T."/>
            <person name="Smidak R."/>
            <person name="Sarate P."/>
            <person name="Gangsoo J."/>
            <person name="Sialana F."/>
            <person name="Bilban M."/>
            <person name="Lubec G."/>
        </authorList>
    </citation>
    <scope>NUCLEOTIDE SEQUENCE</scope>
    <source>
        <tissue evidence="2">Skin</tissue>
    </source>
</reference>
<gene>
    <name evidence="2" type="primary">ORF25355</name>
</gene>
<proteinExistence type="predicted"/>
<accession>A0A0B6YGZ4</accession>
<protein>
    <submittedName>
        <fullName evidence="2">Uncharacterized protein</fullName>
    </submittedName>
</protein>
<evidence type="ECO:0000313" key="2">
    <source>
        <dbReference type="EMBL" id="CEK55493.1"/>
    </source>
</evidence>
<organism evidence="2">
    <name type="scientific">Arion vulgaris</name>
    <dbReference type="NCBI Taxonomy" id="1028688"/>
    <lineage>
        <taxon>Eukaryota</taxon>
        <taxon>Metazoa</taxon>
        <taxon>Spiralia</taxon>
        <taxon>Lophotrochozoa</taxon>
        <taxon>Mollusca</taxon>
        <taxon>Gastropoda</taxon>
        <taxon>Heterobranchia</taxon>
        <taxon>Euthyneura</taxon>
        <taxon>Panpulmonata</taxon>
        <taxon>Eupulmonata</taxon>
        <taxon>Stylommatophora</taxon>
        <taxon>Helicina</taxon>
        <taxon>Arionoidea</taxon>
        <taxon>Arionidae</taxon>
        <taxon>Arion</taxon>
    </lineage>
</organism>
<feature type="non-terminal residue" evidence="2">
    <location>
        <position position="66"/>
    </location>
</feature>
<evidence type="ECO:0000256" key="1">
    <source>
        <dbReference type="SAM" id="MobiDB-lite"/>
    </source>
</evidence>
<feature type="compositionally biased region" description="Polar residues" evidence="1">
    <location>
        <begin position="1"/>
        <end position="41"/>
    </location>
</feature>
<feature type="region of interest" description="Disordered" evidence="1">
    <location>
        <begin position="1"/>
        <end position="66"/>
    </location>
</feature>
<feature type="non-terminal residue" evidence="2">
    <location>
        <position position="1"/>
    </location>
</feature>
<name>A0A0B6YGZ4_9EUPU</name>
<dbReference type="EMBL" id="HACG01008628">
    <property type="protein sequence ID" value="CEK55493.1"/>
    <property type="molecule type" value="Transcribed_RNA"/>
</dbReference>
<dbReference type="AlphaFoldDB" id="A0A0B6YGZ4"/>
<sequence>PSSLSSDHVNRTDTFTASNVQKETDTNSTPGSDVKGKSSQKLLDGTLHKPVKNSNGASMFDPPVST</sequence>